<dbReference type="HOGENOM" id="CLU_094573_0_0_11"/>
<name>N0E166_9MICO</name>
<organism evidence="1 2">
    <name type="scientific">Phycicoccus elongatus Lp2</name>
    <dbReference type="NCBI Taxonomy" id="1193181"/>
    <lineage>
        <taxon>Bacteria</taxon>
        <taxon>Bacillati</taxon>
        <taxon>Actinomycetota</taxon>
        <taxon>Actinomycetes</taxon>
        <taxon>Micrococcales</taxon>
        <taxon>Intrasporangiaceae</taxon>
        <taxon>Phycicoccus</taxon>
    </lineage>
</organism>
<proteinExistence type="predicted"/>
<protein>
    <submittedName>
        <fullName evidence="1">Uncharacterized protein</fullName>
    </submittedName>
</protein>
<evidence type="ECO:0000313" key="1">
    <source>
        <dbReference type="EMBL" id="CCH69526.1"/>
    </source>
</evidence>
<dbReference type="Proteomes" id="UP000013167">
    <property type="component" value="Unassembled WGS sequence"/>
</dbReference>
<dbReference type="RefSeq" id="WP_010849453.1">
    <property type="nucleotide sequence ID" value="NZ_HF570956.1"/>
</dbReference>
<dbReference type="InterPro" id="IPR047681">
    <property type="entry name" value="PPA1309-like"/>
</dbReference>
<dbReference type="AlphaFoldDB" id="N0E166"/>
<keyword evidence="2" id="KW-1185">Reference proteome</keyword>
<comment type="caution">
    <text evidence="1">The sequence shown here is derived from an EMBL/GenBank/DDBJ whole genome shotgun (WGS) entry which is preliminary data.</text>
</comment>
<dbReference type="eggNOG" id="ENOG5032TUF">
    <property type="taxonomic scope" value="Bacteria"/>
</dbReference>
<dbReference type="NCBIfam" id="NF040618">
    <property type="entry name" value="PPA1309_fam"/>
    <property type="match status" value="1"/>
</dbReference>
<dbReference type="STRING" id="1193181.BN10_190002"/>
<reference evidence="1 2" key="1">
    <citation type="journal article" date="2013" name="ISME J.">
        <title>A metabolic model for members of the genus Tetrasphaera involved in enhanced biological phosphorus removal.</title>
        <authorList>
            <person name="Kristiansen R."/>
            <person name="Nguyen H.T.T."/>
            <person name="Saunders A.M."/>
            <person name="Nielsen J.L."/>
            <person name="Wimmer R."/>
            <person name="Le V.Q."/>
            <person name="McIlroy S.J."/>
            <person name="Petrovski S."/>
            <person name="Seviour R.J."/>
            <person name="Calteau A."/>
            <person name="Nielsen K.L."/>
            <person name="Nielsen P.H."/>
        </authorList>
    </citation>
    <scope>NUCLEOTIDE SEQUENCE [LARGE SCALE GENOMIC DNA]</scope>
    <source>
        <strain evidence="1 2">Lp2</strain>
    </source>
</reference>
<gene>
    <name evidence="1" type="ORF">BN10_190002</name>
</gene>
<sequence length="177" mass="18784">MPDATPTTDPLDLVALDIERHVARGGWDQAVRLFALVPTTVLTRDAPELVGTARPQDAAPGALSAVEQEDFRVPADLESALAALAWPEVVTGAAIAVERIVVPPAAEQDLPSDPEAALSALAAHPDRRDVRLVVAVTRDGRSSCLLRQRDHDRDDRVAKGRNIAPGLVAGLLATFVE</sequence>
<dbReference type="EMBL" id="CAIZ01000085">
    <property type="protein sequence ID" value="CCH69526.1"/>
    <property type="molecule type" value="Genomic_DNA"/>
</dbReference>
<evidence type="ECO:0000313" key="2">
    <source>
        <dbReference type="Proteomes" id="UP000013167"/>
    </source>
</evidence>
<accession>N0E166</accession>